<evidence type="ECO:0000313" key="2">
    <source>
        <dbReference type="Proteomes" id="UP001310290"/>
    </source>
</evidence>
<organism evidence="1 2">
    <name type="scientific">Streptomyces bottropensis</name>
    <dbReference type="NCBI Taxonomy" id="42235"/>
    <lineage>
        <taxon>Bacteria</taxon>
        <taxon>Bacillati</taxon>
        <taxon>Actinomycetota</taxon>
        <taxon>Actinomycetes</taxon>
        <taxon>Kitasatosporales</taxon>
        <taxon>Streptomycetaceae</taxon>
        <taxon>Streptomyces</taxon>
    </lineage>
</organism>
<keyword evidence="2" id="KW-1185">Reference proteome</keyword>
<dbReference type="GeneID" id="96266294"/>
<evidence type="ECO:0000313" key="1">
    <source>
        <dbReference type="EMBL" id="MEH0637109.1"/>
    </source>
</evidence>
<sequence>MTTPTAAGKPCACGSYSYLVPLHEDAGGDQVWERKTTECTSTTQSTYAQGHDAKLRKFLVSAGVAGHRVHRAEGNIVIVKDPARVAADLGWESDVRAAIDRGKRAS</sequence>
<comment type="caution">
    <text evidence="1">The sequence shown here is derived from an EMBL/GenBank/DDBJ whole genome shotgun (WGS) entry which is preliminary data.</text>
</comment>
<name>A0ABU8ATU5_9ACTN</name>
<gene>
    <name evidence="1" type="ORF">QBA35_27930</name>
</gene>
<dbReference type="RefSeq" id="WP_202499259.1">
    <property type="nucleotide sequence ID" value="NZ_JARULZ010000002.1"/>
</dbReference>
<dbReference type="EMBL" id="JARULZ010000002">
    <property type="protein sequence ID" value="MEH0637109.1"/>
    <property type="molecule type" value="Genomic_DNA"/>
</dbReference>
<proteinExistence type="predicted"/>
<accession>A0ABU8ATU5</accession>
<protein>
    <submittedName>
        <fullName evidence="1">Uncharacterized protein</fullName>
    </submittedName>
</protein>
<dbReference type="Proteomes" id="UP001310290">
    <property type="component" value="Unassembled WGS sequence"/>
</dbReference>
<reference evidence="1" key="1">
    <citation type="submission" date="2023-04" db="EMBL/GenBank/DDBJ databases">
        <title>Genomic diversity of scab-causing Streptomyces spp. in the province of Quebec, Canada.</title>
        <authorList>
            <person name="Biessy A."/>
            <person name="Cadieux M."/>
            <person name="Ciotola M."/>
            <person name="Filion M."/>
        </authorList>
    </citation>
    <scope>NUCLEOTIDE SEQUENCE</scope>
    <source>
        <strain evidence="1">B21-115</strain>
    </source>
</reference>